<dbReference type="OrthoDB" id="9921220at2"/>
<name>A0A5C5VRH5_9PLAN</name>
<evidence type="ECO:0000313" key="2">
    <source>
        <dbReference type="Proteomes" id="UP000317243"/>
    </source>
</evidence>
<gene>
    <name evidence="1" type="ORF">KOR42_49540</name>
</gene>
<reference evidence="1 2" key="1">
    <citation type="submission" date="2019-02" db="EMBL/GenBank/DDBJ databases">
        <title>Deep-cultivation of Planctomycetes and their phenomic and genomic characterization uncovers novel biology.</title>
        <authorList>
            <person name="Wiegand S."/>
            <person name="Jogler M."/>
            <person name="Boedeker C."/>
            <person name="Pinto D."/>
            <person name="Vollmers J."/>
            <person name="Rivas-Marin E."/>
            <person name="Kohn T."/>
            <person name="Peeters S.H."/>
            <person name="Heuer A."/>
            <person name="Rast P."/>
            <person name="Oberbeckmann S."/>
            <person name="Bunk B."/>
            <person name="Jeske O."/>
            <person name="Meyerdierks A."/>
            <person name="Storesund J.E."/>
            <person name="Kallscheuer N."/>
            <person name="Luecker S."/>
            <person name="Lage O.M."/>
            <person name="Pohl T."/>
            <person name="Merkel B.J."/>
            <person name="Hornburger P."/>
            <person name="Mueller R.-W."/>
            <person name="Bruemmer F."/>
            <person name="Labrenz M."/>
            <person name="Spormann A.M."/>
            <person name="Op Den Camp H."/>
            <person name="Overmann J."/>
            <person name="Amann R."/>
            <person name="Jetten M.S.M."/>
            <person name="Mascher T."/>
            <person name="Medema M.H."/>
            <person name="Devos D.P."/>
            <person name="Kaster A.-K."/>
            <person name="Ovreas L."/>
            <person name="Rohde M."/>
            <person name="Galperin M.Y."/>
            <person name="Jogler C."/>
        </authorList>
    </citation>
    <scope>NUCLEOTIDE SEQUENCE [LARGE SCALE GENOMIC DNA]</scope>
    <source>
        <strain evidence="1 2">KOR42</strain>
    </source>
</reference>
<comment type="caution">
    <text evidence="1">The sequence shown here is derived from an EMBL/GenBank/DDBJ whole genome shotgun (WGS) entry which is preliminary data.</text>
</comment>
<dbReference type="RefSeq" id="WP_146512263.1">
    <property type="nucleotide sequence ID" value="NZ_SIHI01000053.1"/>
</dbReference>
<dbReference type="EMBL" id="SIHI01000053">
    <property type="protein sequence ID" value="TWT40172.1"/>
    <property type="molecule type" value="Genomic_DNA"/>
</dbReference>
<accession>A0A5C5VRH5</accession>
<evidence type="ECO:0000313" key="1">
    <source>
        <dbReference type="EMBL" id="TWT40172.1"/>
    </source>
</evidence>
<dbReference type="AlphaFoldDB" id="A0A5C5VRH5"/>
<sequence length="186" mass="19836">MTSKIKWLAILVAGISLLHSCRPSHGETGVRSSSATWSMAAENPIPGIDVAAVEAVTIHLDSPDGLKVVFWSAGSSGSSMRSSSGPQSAVCEGSFAHPGGRIPILCETKDGRDAAVVIDSQKFQTDQGTLFLIARRDSKVDVLQLDVDVMSLPTSIEKLRSYARSNDRIIKFFSGELKASDSKDAK</sequence>
<keyword evidence="2" id="KW-1185">Reference proteome</keyword>
<proteinExistence type="predicted"/>
<organism evidence="1 2">
    <name type="scientific">Thalassoglobus neptunius</name>
    <dbReference type="NCBI Taxonomy" id="1938619"/>
    <lineage>
        <taxon>Bacteria</taxon>
        <taxon>Pseudomonadati</taxon>
        <taxon>Planctomycetota</taxon>
        <taxon>Planctomycetia</taxon>
        <taxon>Planctomycetales</taxon>
        <taxon>Planctomycetaceae</taxon>
        <taxon>Thalassoglobus</taxon>
    </lineage>
</organism>
<dbReference type="Proteomes" id="UP000317243">
    <property type="component" value="Unassembled WGS sequence"/>
</dbReference>
<protein>
    <submittedName>
        <fullName evidence="1">Uncharacterized protein</fullName>
    </submittedName>
</protein>